<dbReference type="EMBL" id="JBGNUJ010000002">
    <property type="protein sequence ID" value="KAL3964663.1"/>
    <property type="molecule type" value="Genomic_DNA"/>
</dbReference>
<organism evidence="1 2">
    <name type="scientific">Purpureocillium lilacinum</name>
    <name type="common">Paecilomyces lilacinus</name>
    <dbReference type="NCBI Taxonomy" id="33203"/>
    <lineage>
        <taxon>Eukaryota</taxon>
        <taxon>Fungi</taxon>
        <taxon>Dikarya</taxon>
        <taxon>Ascomycota</taxon>
        <taxon>Pezizomycotina</taxon>
        <taxon>Sordariomycetes</taxon>
        <taxon>Hypocreomycetidae</taxon>
        <taxon>Hypocreales</taxon>
        <taxon>Ophiocordycipitaceae</taxon>
        <taxon>Purpureocillium</taxon>
    </lineage>
</organism>
<keyword evidence="2" id="KW-1185">Reference proteome</keyword>
<dbReference type="Proteomes" id="UP001638806">
    <property type="component" value="Unassembled WGS sequence"/>
</dbReference>
<evidence type="ECO:0000313" key="1">
    <source>
        <dbReference type="EMBL" id="KAL3964663.1"/>
    </source>
</evidence>
<reference evidence="1" key="1">
    <citation type="submission" date="2024-12" db="EMBL/GenBank/DDBJ databases">
        <title>Comparative genomics and development of molecular markers within Purpureocillium lilacinum and among Purpureocillium species.</title>
        <authorList>
            <person name="Yeh Z.-Y."/>
            <person name="Ni N.-T."/>
            <person name="Lo P.-H."/>
            <person name="Mushyakhwo K."/>
            <person name="Lin C.-F."/>
            <person name="Nai Y.-S."/>
        </authorList>
    </citation>
    <scope>NUCLEOTIDE SEQUENCE</scope>
    <source>
        <strain evidence="1">NCHU-NPUST-175</strain>
    </source>
</reference>
<comment type="caution">
    <text evidence="1">The sequence shown here is derived from an EMBL/GenBank/DDBJ whole genome shotgun (WGS) entry which is preliminary data.</text>
</comment>
<protein>
    <submittedName>
        <fullName evidence="1">Uncharacterized protein</fullName>
    </submittedName>
</protein>
<sequence length="601" mass="65286">MMNTDLDGSAAMDQDPNMAQTNGYGSDNWVSLSPYSQSPYDNSPMNEYAGFGFVTQGIPSDPLQRMPPPGLPPQPNQPAAPGHHHHHHHHSHHQLIHPAPSPMVHQQLPMLNTAWPSQLTNPTPTSSAGSYSAAAMSITPVSSGPSSTPAPSASTAPTATTAKPKAGETSKPPHHEKLPRKTLSAEQKRAMCLYHDENPGTKQADIGAKFGVERSTVSKVLRHRDQYLKREQDPDFAVKRAKGKHPDFDRTLGNYVRRQQQRGFDIKDDEIMEQAKLFAHASGNQDNLLGTLTSSWLQKFKQKHGIGSGRLMRRASETNIPDSARLSTTLTALNKERDRAVMRRRRRPSPFPLSQEVAATKTYTRTPSNSSSPGAISPAASFNFSPDPNAGAFTVDHAMPLQAGDVPDFHHREKRSNTFPSIDVNFVNHEQAPVTEPVTEPMTPRHPAVTSVSSSTVQSPATDARKQPFAINTALTSPPPPLRRSSSNSSITGRSSGTPIAVSALSNTPIESSPVSPTHEEARQAANTLLSYLQRMNTTGQFDQSEYLALIHLTKKLQVGQNQGSRSSIGGLSRIPEGDHEMQATSDTAMEDTGLESEKVS</sequence>
<proteinExistence type="predicted"/>
<name>A0ACC4E8J7_PURLI</name>
<evidence type="ECO:0000313" key="2">
    <source>
        <dbReference type="Proteomes" id="UP001638806"/>
    </source>
</evidence>
<gene>
    <name evidence="1" type="ORF">ACCO45_001667</name>
</gene>
<accession>A0ACC4E8J7</accession>